<evidence type="ECO:0000256" key="6">
    <source>
        <dbReference type="ARBA" id="ARBA00023034"/>
    </source>
</evidence>
<comment type="similarity">
    <text evidence="2">Belongs to the COG1 family.</text>
</comment>
<keyword evidence="10" id="KW-1185">Reference proteome</keyword>
<evidence type="ECO:0000256" key="3">
    <source>
        <dbReference type="ARBA" id="ARBA00020978"/>
    </source>
</evidence>
<evidence type="ECO:0000256" key="5">
    <source>
        <dbReference type="ARBA" id="ARBA00022927"/>
    </source>
</evidence>
<proteinExistence type="inferred from homology"/>
<dbReference type="PANTHER" id="PTHR31658">
    <property type="entry name" value="CONSERVED OLIGOMERIC GOLGI COMPLEX SUBUNIT 1"/>
    <property type="match status" value="1"/>
</dbReference>
<evidence type="ECO:0000256" key="2">
    <source>
        <dbReference type="ARBA" id="ARBA00006653"/>
    </source>
</evidence>
<dbReference type="FunCoup" id="A0A2V0NLF6">
    <property type="interactions" value="1900"/>
</dbReference>
<feature type="compositionally biased region" description="Gly residues" evidence="8">
    <location>
        <begin position="1"/>
        <end position="13"/>
    </location>
</feature>
<gene>
    <name evidence="9" type="ORF">Rsub_00958</name>
</gene>
<name>A0A2V0NLF6_9CHLO</name>
<dbReference type="InParanoid" id="A0A2V0NLF6"/>
<organism evidence="9 10">
    <name type="scientific">Raphidocelis subcapitata</name>
    <dbReference type="NCBI Taxonomy" id="307507"/>
    <lineage>
        <taxon>Eukaryota</taxon>
        <taxon>Viridiplantae</taxon>
        <taxon>Chlorophyta</taxon>
        <taxon>core chlorophytes</taxon>
        <taxon>Chlorophyceae</taxon>
        <taxon>CS clade</taxon>
        <taxon>Sphaeropleales</taxon>
        <taxon>Selenastraceae</taxon>
        <taxon>Raphidocelis</taxon>
    </lineage>
</organism>
<keyword evidence="7" id="KW-0472">Membrane</keyword>
<dbReference type="GO" id="GO:0015031">
    <property type="term" value="P:protein transport"/>
    <property type="evidence" value="ECO:0007669"/>
    <property type="project" value="UniProtKB-KW"/>
</dbReference>
<evidence type="ECO:0000313" key="10">
    <source>
        <dbReference type="Proteomes" id="UP000247498"/>
    </source>
</evidence>
<dbReference type="InterPro" id="IPR033370">
    <property type="entry name" value="COG1"/>
</dbReference>
<evidence type="ECO:0000256" key="7">
    <source>
        <dbReference type="ARBA" id="ARBA00023136"/>
    </source>
</evidence>
<evidence type="ECO:0000256" key="1">
    <source>
        <dbReference type="ARBA" id="ARBA00004395"/>
    </source>
</evidence>
<evidence type="ECO:0000256" key="4">
    <source>
        <dbReference type="ARBA" id="ARBA00022448"/>
    </source>
</evidence>
<comment type="subcellular location">
    <subcellularLocation>
        <location evidence="1">Golgi apparatus membrane</location>
        <topology evidence="1">Peripheral membrane protein</topology>
    </subcellularLocation>
</comment>
<protein>
    <recommendedName>
        <fullName evidence="3">Conserved oligomeric Golgi complex subunit 1</fullName>
    </recommendedName>
</protein>
<keyword evidence="4" id="KW-0813">Transport</keyword>
<comment type="caution">
    <text evidence="9">The sequence shown here is derived from an EMBL/GenBank/DDBJ whole genome shotgun (WGS) entry which is preliminary data.</text>
</comment>
<feature type="region of interest" description="Disordered" evidence="8">
    <location>
        <begin position="890"/>
        <end position="918"/>
    </location>
</feature>
<dbReference type="Pfam" id="PF08700">
    <property type="entry name" value="VPS51_Exo84_N"/>
    <property type="match status" value="1"/>
</dbReference>
<keyword evidence="6" id="KW-0333">Golgi apparatus</keyword>
<keyword evidence="5" id="KW-0653">Protein transport</keyword>
<evidence type="ECO:0000256" key="8">
    <source>
        <dbReference type="SAM" id="MobiDB-lite"/>
    </source>
</evidence>
<feature type="region of interest" description="Disordered" evidence="8">
    <location>
        <begin position="1"/>
        <end position="26"/>
    </location>
</feature>
<accession>A0A2V0NLF6</accession>
<dbReference type="GO" id="GO:0000139">
    <property type="term" value="C:Golgi membrane"/>
    <property type="evidence" value="ECO:0007669"/>
    <property type="project" value="UniProtKB-SubCell"/>
</dbReference>
<dbReference type="OrthoDB" id="46189at2759"/>
<dbReference type="PANTHER" id="PTHR31658:SF0">
    <property type="entry name" value="CONSERVED OLIGOMERIC GOLGI COMPLEX SUBUNIT 1"/>
    <property type="match status" value="1"/>
</dbReference>
<dbReference type="EMBL" id="BDRX01000004">
    <property type="protein sequence ID" value="GBF88246.1"/>
    <property type="molecule type" value="Genomic_DNA"/>
</dbReference>
<reference evidence="9 10" key="1">
    <citation type="journal article" date="2018" name="Sci. Rep.">
        <title>Raphidocelis subcapitata (=Pseudokirchneriella subcapitata) provides an insight into genome evolution and environmental adaptations in the Sphaeropleales.</title>
        <authorList>
            <person name="Suzuki S."/>
            <person name="Yamaguchi H."/>
            <person name="Nakajima N."/>
            <person name="Kawachi M."/>
        </authorList>
    </citation>
    <scope>NUCLEOTIDE SEQUENCE [LARGE SCALE GENOMIC DNA]</scope>
    <source>
        <strain evidence="9 10">NIES-35</strain>
    </source>
</reference>
<dbReference type="Proteomes" id="UP000247498">
    <property type="component" value="Unassembled WGS sequence"/>
</dbReference>
<dbReference type="GO" id="GO:0017119">
    <property type="term" value="C:Golgi transport complex"/>
    <property type="evidence" value="ECO:0007669"/>
    <property type="project" value="InterPro"/>
</dbReference>
<dbReference type="GO" id="GO:0006891">
    <property type="term" value="P:intra-Golgi vesicle-mediated transport"/>
    <property type="evidence" value="ECO:0007669"/>
    <property type="project" value="InterPro"/>
</dbReference>
<dbReference type="AlphaFoldDB" id="A0A2V0NLF6"/>
<dbReference type="STRING" id="307507.A0A2V0NLF6"/>
<evidence type="ECO:0000313" key="9">
    <source>
        <dbReference type="EMBL" id="GBF88246.1"/>
    </source>
</evidence>
<sequence length="1264" mass="124046">MLGPGLGRQGGGLHKAPGSQAQRQAETLFETRNVVEIREIEARTRQDIADKSLQLRQRVGDSHRDLIEGTDKMGEIARKARAVAANVLAVQEALAALAVGVGAAPGGGGGGGGDGGGDGSAAVVRKHSDLHAIAGRVKYILDTTEVVWGSLDASQHTDAAKRFLRAGIVREQLRGSFPRELLARFPLLGHQWPQVQKFRGQIAEAARATLEGGRALSSAAAADALAALALLEGLPAAEALARLLSARHEWLQGRLAAAGAAGGGAGAAAAALAEAAQAVQATVAQVGALFLPPPPPTPAAARGAGAPALTLLQRSVDEAASDASELFFSGAFGLGDGAASPEAAAWSRAVAGALSALAPPTREEAARAVGVWLEEVAGSFSSAGLQLLGSCSDAAELREAERTVRDAAAAWRPEAAAPSGDDAAAAAAAGAGGAAAPAAPAPRGRVSGAAAAAAAGAGADAWDAVARAVLGRQLCVWEALLRDPFMARSKQLVLSLLQRAADSVAAPLDDALASAAAADPVPASAVRLLSWPGARGAAAPQGLALALARVHSGGGGLGSFGSGQLPADALEAAGFRDSIFPIRERFDELLFEALRATLQLMRPPDGGAAAGAAAAGPPATRARVSGAAAAPAADAERAAALTPHLQEGCLAAALALAASLEARLRALPAPAQGAAGAPAVEQALLIGRLCSELAARSAALPAALGPPASWAAEAAAAAAAGAAGPSSSAAAAPPPPRPAAAGEALSRVAARLRGIAVDAYRSWAAWAARCIASELSESYRTDSALSATAPPLSWAETVVSLGGGGGGDGGLFGLLSPGGGGGGGPGGEDEAVRFWLPAGTSPDMLSALMAACWETTRAGDHTAPTEALQLLAWELEAELSAAVARVAGEEQQQAEAEAGGAEAQPSQQQQQQQQQRAGAGAVTEKGILQLLFDLRFARDVLAGAHPADGGGGGGGAEDAAASAAAATAVAQRRRQLSDLQRRLEERLDPIDWATYEPHLWPNTAAAYRRSSVLLGALASLKRAHPDAPAKGSAAGAAAEANVFCVLPVAPRLQYLPVATPSVTQHLAAAARARGGGGGGAGGALAPGAAAAAAAGIVEPLGRAASLSGAAAAALERLGSGGAGGVAAAAAAAASAAAAVKVASDPAAEYSLSDFGSSSLYNSRAATPSGGLPPMPSSAAPGAAAAEAAMAGLSAGANAALGALQARLHGGVLGSAFTGMLGEGGGAAAAAARDVAQSFQNIGDLLPGGLMSSFGKSGSTGTRRG</sequence>